<dbReference type="Pfam" id="PF03943">
    <property type="entry name" value="TAP_C"/>
    <property type="match status" value="2"/>
</dbReference>
<sequence length="1238" mass="140165">MDDWYLKRLGHHNLKTNLNISLGKQKTLTIGKKEGGTVDIVCDGKFVSLKHCILKFINNSWTIEDLESKHGVYLNGNKIVPNTQTILSERDVIGVGAIEAAEPANFVFNVLKNTVKDKKGTSKKSGDLAVVEVGIPSVSEAHMTPKRNDDANINLAMSNPKPSRPSLDNAKLKLDCKAVVKLAQPKLKSKNIASPHAKKSLSGLKSKGKELKKGERSVCKVLKSVLVTPISEAQNKNLAEDTDDCAIIWSSGEKETVSVPTHFKQEPLESPVQKLAEDQPFRLKRKFGIDSLPDNECKKPRSESDSTHSRANVVSVNEAITSGKSNDEIIPQPLLGNPLTRNRRSPVQPKTPYYPVDKRALTNDLLHRVLRWSFDWIEEQKRHENKDEPPPLLDALQVTNSKSLPKLSLLPVLSNYATLEDYCSIFTPLMLHEVWAGLCKDVHTSKLETLETLIYSKTISDDFALLQCEALSPTRIFEMELVSLTVASPQKPPVEIFAVAEQVRYWWKRERGEIDPRLLAICQRPNIPITSFNLRIKMYHVLPQLNQVFTVTKITRLKTAMKQFILNAELARSPLCNAIIQPSDHVDAFKLETVNQENHTVLNASQFKAVESIAKTVVYSSDKQPKISLVHGPPGTGKSRVTVEMILRMMSLHHQKTGKQPRILVCAPSNHAIDELATRLMDARDWGSRIVRIGVSESMRPEVRNISLDNLTRKIQQDAPTTRISPESRKLGILSWELNFLQQTKDNLVAAIRLATELELLDEARMHDRKLQQLVVQIDQVGRCRQECYENHVNYFHTEKERFETRRSLLFNAQIICSTINSCRSGEMENLFLEETPDNRFLCCIIDEASQCTEPESLTPLAFGISKLVLIGDPDQLPATVMSTFAQKKRFDQSLFNRLHATRLLVNQESEGVIMLQTQYRMASSICEWPSRYFYGGKIVTAEGLKRNGPCYDYRVLDVTDGIEQLEEQSFKNEKEAVVVANIVKLILNSPLTVGKSVGVITFYQSQKKCISEKLREVGCRASKIDLNTVDSFQGRETDIVVISCVRAQQLKKLDSIGFIGSLQRMNVAMTRPKETLILCGHFETLQKNETWRDMINNARSRNLAHVVSSNSSSYDICPMIMRPPYSPVQQQRMVSTFSQEHGMNTTWTLKCLEETEWDLLRATFSFTKFKAESKIPPEAFITQQQLQKVDCFSFESSMNMFWSLKCLKENDWDYDRAAFNFAKFKASNEIPPEAFLK</sequence>
<dbReference type="AlphaFoldDB" id="E9HYQ3"/>
<protein>
    <recommendedName>
        <fullName evidence="13">FHA domain-containing protein</fullName>
    </recommendedName>
</protein>
<dbReference type="Gene3D" id="2.60.200.20">
    <property type="match status" value="1"/>
</dbReference>
<evidence type="ECO:0000256" key="6">
    <source>
        <dbReference type="ARBA" id="ARBA00022816"/>
    </source>
</evidence>
<dbReference type="InterPro" id="IPR008984">
    <property type="entry name" value="SMAD_FHA_dom_sf"/>
</dbReference>
<evidence type="ECO:0000256" key="3">
    <source>
        <dbReference type="ARBA" id="ARBA00022448"/>
    </source>
</evidence>
<dbReference type="Pfam" id="PF00498">
    <property type="entry name" value="FHA"/>
    <property type="match status" value="1"/>
</dbReference>
<evidence type="ECO:0000256" key="8">
    <source>
        <dbReference type="SAM" id="MobiDB-lite"/>
    </source>
</evidence>
<dbReference type="EMBL" id="GL733200">
    <property type="protein sequence ID" value="EFX63126.1"/>
    <property type="molecule type" value="Genomic_DNA"/>
</dbReference>
<keyword evidence="6" id="KW-0509">mRNA transport</keyword>
<dbReference type="SMART" id="SM00804">
    <property type="entry name" value="TAP_C"/>
    <property type="match status" value="2"/>
</dbReference>
<dbReference type="CDD" id="cd14342">
    <property type="entry name" value="UBA_TAP-C"/>
    <property type="match status" value="2"/>
</dbReference>
<keyword evidence="3" id="KW-0813">Transport</keyword>
<keyword evidence="12" id="KW-1185">Reference proteome</keyword>
<dbReference type="Pfam" id="PF13086">
    <property type="entry name" value="AAA_11"/>
    <property type="match status" value="1"/>
</dbReference>
<feature type="region of interest" description="Disordered" evidence="8">
    <location>
        <begin position="327"/>
        <end position="354"/>
    </location>
</feature>
<dbReference type="KEGG" id="dpx:DAPPUDRAFT_335901"/>
<dbReference type="FunFam" id="3.40.50.300:FF:003811">
    <property type="entry name" value="Splicing endonuclease positive effector sen1, putative"/>
    <property type="match status" value="1"/>
</dbReference>
<dbReference type="Pfam" id="PF13087">
    <property type="entry name" value="AAA_12"/>
    <property type="match status" value="1"/>
</dbReference>
<dbReference type="PROSITE" id="PS50006">
    <property type="entry name" value="FHA_DOMAIN"/>
    <property type="match status" value="1"/>
</dbReference>
<gene>
    <name evidence="11" type="ORF">DAPPUDRAFT_335901</name>
</gene>
<dbReference type="GO" id="GO:0003723">
    <property type="term" value="F:RNA binding"/>
    <property type="evidence" value="ECO:0000318"/>
    <property type="project" value="GO_Central"/>
</dbReference>
<dbReference type="SUPFAM" id="SSF49879">
    <property type="entry name" value="SMAD/FHA domain"/>
    <property type="match status" value="1"/>
</dbReference>
<keyword evidence="7" id="KW-0539">Nucleus</keyword>
<evidence type="ECO:0008006" key="13">
    <source>
        <dbReference type="Google" id="ProtNLM"/>
    </source>
</evidence>
<dbReference type="FunFam" id="1.10.8.10:FF:000018">
    <property type="entry name" value="Nuclear RNA export factor 1"/>
    <property type="match status" value="2"/>
</dbReference>
<feature type="domain" description="FHA" evidence="9">
    <location>
        <begin position="28"/>
        <end position="79"/>
    </location>
</feature>
<dbReference type="PhylomeDB" id="E9HYQ3"/>
<feature type="domain" description="TAP-C" evidence="10">
    <location>
        <begin position="1129"/>
        <end position="1184"/>
    </location>
</feature>
<evidence type="ECO:0000259" key="10">
    <source>
        <dbReference type="PROSITE" id="PS51281"/>
    </source>
</evidence>
<dbReference type="GO" id="GO:0016604">
    <property type="term" value="C:nuclear body"/>
    <property type="evidence" value="ECO:0000318"/>
    <property type="project" value="GO_Central"/>
</dbReference>
<dbReference type="Proteomes" id="UP000000305">
    <property type="component" value="Unassembled WGS sequence"/>
</dbReference>
<evidence type="ECO:0000256" key="2">
    <source>
        <dbReference type="ARBA" id="ARBA00009285"/>
    </source>
</evidence>
<feature type="domain" description="TAP-C" evidence="10">
    <location>
        <begin position="1184"/>
        <end position="1238"/>
    </location>
</feature>
<dbReference type="eggNOG" id="KOG1801">
    <property type="taxonomic scope" value="Eukaryota"/>
</dbReference>
<dbReference type="Gene3D" id="1.10.8.10">
    <property type="entry name" value="DNA helicase RuvA subunit, C-terminal domain"/>
    <property type="match status" value="2"/>
</dbReference>
<evidence type="ECO:0000256" key="4">
    <source>
        <dbReference type="ARBA" id="ARBA00022614"/>
    </source>
</evidence>
<dbReference type="InterPro" id="IPR000253">
    <property type="entry name" value="FHA_dom"/>
</dbReference>
<dbReference type="Gene3D" id="3.40.50.300">
    <property type="entry name" value="P-loop containing nucleotide triphosphate hydrolases"/>
    <property type="match status" value="2"/>
</dbReference>
<name>E9HYQ3_DAPPU</name>
<dbReference type="STRING" id="6669.E9HYQ3"/>
<dbReference type="FunFam" id="2.60.200.20:FF:000137">
    <property type="entry name" value="Uncharacterized protein"/>
    <property type="match status" value="1"/>
</dbReference>
<dbReference type="InterPro" id="IPR009060">
    <property type="entry name" value="UBA-like_sf"/>
</dbReference>
<dbReference type="CDD" id="cd22663">
    <property type="entry name" value="FHA_RNF8"/>
    <property type="match status" value="1"/>
</dbReference>
<evidence type="ECO:0000313" key="11">
    <source>
        <dbReference type="EMBL" id="EFX63126.1"/>
    </source>
</evidence>
<feature type="region of interest" description="Disordered" evidence="8">
    <location>
        <begin position="292"/>
        <end position="311"/>
    </location>
</feature>
<reference evidence="11 12" key="1">
    <citation type="journal article" date="2011" name="Science">
        <title>The ecoresponsive genome of Daphnia pulex.</title>
        <authorList>
            <person name="Colbourne J.K."/>
            <person name="Pfrender M.E."/>
            <person name="Gilbert D."/>
            <person name="Thomas W.K."/>
            <person name="Tucker A."/>
            <person name="Oakley T.H."/>
            <person name="Tokishita S."/>
            <person name="Aerts A."/>
            <person name="Arnold G.J."/>
            <person name="Basu M.K."/>
            <person name="Bauer D.J."/>
            <person name="Caceres C.E."/>
            <person name="Carmel L."/>
            <person name="Casola C."/>
            <person name="Choi J.H."/>
            <person name="Detter J.C."/>
            <person name="Dong Q."/>
            <person name="Dusheyko S."/>
            <person name="Eads B.D."/>
            <person name="Frohlich T."/>
            <person name="Geiler-Samerotte K.A."/>
            <person name="Gerlach D."/>
            <person name="Hatcher P."/>
            <person name="Jogdeo S."/>
            <person name="Krijgsveld J."/>
            <person name="Kriventseva E.V."/>
            <person name="Kultz D."/>
            <person name="Laforsch C."/>
            <person name="Lindquist E."/>
            <person name="Lopez J."/>
            <person name="Manak J.R."/>
            <person name="Muller J."/>
            <person name="Pangilinan J."/>
            <person name="Patwardhan R.P."/>
            <person name="Pitluck S."/>
            <person name="Pritham E.J."/>
            <person name="Rechtsteiner A."/>
            <person name="Rho M."/>
            <person name="Rogozin I.B."/>
            <person name="Sakarya O."/>
            <person name="Salamov A."/>
            <person name="Schaack S."/>
            <person name="Shapiro H."/>
            <person name="Shiga Y."/>
            <person name="Skalitzky C."/>
            <person name="Smith Z."/>
            <person name="Souvorov A."/>
            <person name="Sung W."/>
            <person name="Tang Z."/>
            <person name="Tsuchiya D."/>
            <person name="Tu H."/>
            <person name="Vos H."/>
            <person name="Wang M."/>
            <person name="Wolf Y.I."/>
            <person name="Yamagata H."/>
            <person name="Yamada T."/>
            <person name="Ye Y."/>
            <person name="Shaw J.R."/>
            <person name="Andrews J."/>
            <person name="Crease T.J."/>
            <person name="Tang H."/>
            <person name="Lucas S.M."/>
            <person name="Robertson H.M."/>
            <person name="Bork P."/>
            <person name="Koonin E.V."/>
            <person name="Zdobnov E.M."/>
            <person name="Grigoriev I.V."/>
            <person name="Lynch M."/>
            <person name="Boore J.L."/>
        </authorList>
    </citation>
    <scope>NUCLEOTIDE SEQUENCE [LARGE SCALE GENOMIC DNA]</scope>
</reference>
<evidence type="ECO:0000256" key="1">
    <source>
        <dbReference type="ARBA" id="ARBA00004123"/>
    </source>
</evidence>
<dbReference type="GO" id="GO:0051028">
    <property type="term" value="P:mRNA transport"/>
    <property type="evidence" value="ECO:0007669"/>
    <property type="project" value="UniProtKB-KW"/>
</dbReference>
<dbReference type="SMART" id="SM00240">
    <property type="entry name" value="FHA"/>
    <property type="match status" value="1"/>
</dbReference>
<organism evidence="11 12">
    <name type="scientific">Daphnia pulex</name>
    <name type="common">Water flea</name>
    <dbReference type="NCBI Taxonomy" id="6669"/>
    <lineage>
        <taxon>Eukaryota</taxon>
        <taxon>Metazoa</taxon>
        <taxon>Ecdysozoa</taxon>
        <taxon>Arthropoda</taxon>
        <taxon>Crustacea</taxon>
        <taxon>Branchiopoda</taxon>
        <taxon>Diplostraca</taxon>
        <taxon>Cladocera</taxon>
        <taxon>Anomopoda</taxon>
        <taxon>Daphniidae</taxon>
        <taxon>Daphnia</taxon>
    </lineage>
</organism>
<dbReference type="eggNOG" id="KOG3763">
    <property type="taxonomic scope" value="Eukaryota"/>
</dbReference>
<keyword evidence="5" id="KW-0677">Repeat</keyword>
<dbReference type="GO" id="GO:0006369">
    <property type="term" value="P:termination of RNA polymerase II transcription"/>
    <property type="evidence" value="ECO:0000318"/>
    <property type="project" value="GO_Central"/>
</dbReference>
<feature type="region of interest" description="Disordered" evidence="8">
    <location>
        <begin position="190"/>
        <end position="209"/>
    </location>
</feature>
<evidence type="ECO:0000259" key="9">
    <source>
        <dbReference type="PROSITE" id="PS50006"/>
    </source>
</evidence>
<dbReference type="InterPro" id="IPR047187">
    <property type="entry name" value="SF1_C_Upf1"/>
</dbReference>
<dbReference type="InterPro" id="IPR027417">
    <property type="entry name" value="P-loop_NTPase"/>
</dbReference>
<dbReference type="InterPro" id="IPR005637">
    <property type="entry name" value="TAP_C_dom"/>
</dbReference>
<dbReference type="SUPFAM" id="SSF46934">
    <property type="entry name" value="UBA-like"/>
    <property type="match status" value="2"/>
</dbReference>
<feature type="compositionally biased region" description="Basic and acidic residues" evidence="8">
    <location>
        <begin position="295"/>
        <end position="308"/>
    </location>
</feature>
<dbReference type="InParanoid" id="E9HYQ3"/>
<dbReference type="PROSITE" id="PS51281">
    <property type="entry name" value="TAP_C"/>
    <property type="match status" value="2"/>
</dbReference>
<comment type="subcellular location">
    <subcellularLocation>
        <location evidence="1">Nucleus</location>
    </subcellularLocation>
</comment>
<evidence type="ECO:0000256" key="5">
    <source>
        <dbReference type="ARBA" id="ARBA00022737"/>
    </source>
</evidence>
<accession>E9HYQ3</accession>
<dbReference type="HOGENOM" id="CLU_266991_0_0_1"/>
<proteinExistence type="inferred from homology"/>
<dbReference type="GO" id="GO:0004386">
    <property type="term" value="F:helicase activity"/>
    <property type="evidence" value="ECO:0007669"/>
    <property type="project" value="InterPro"/>
</dbReference>
<keyword evidence="4" id="KW-0433">Leucine-rich repeat</keyword>
<dbReference type="PANTHER" id="PTHR10887">
    <property type="entry name" value="DNA2/NAM7 HELICASE FAMILY"/>
    <property type="match status" value="1"/>
</dbReference>
<dbReference type="PANTHER" id="PTHR10887:SF495">
    <property type="entry name" value="HELICASE SENATAXIN ISOFORM X1-RELATED"/>
    <property type="match status" value="1"/>
</dbReference>
<dbReference type="InterPro" id="IPR041677">
    <property type="entry name" value="DNA2/NAM7_AAA_11"/>
</dbReference>
<dbReference type="CDD" id="cd18042">
    <property type="entry name" value="DEXXQc_SETX"/>
    <property type="match status" value="1"/>
</dbReference>
<comment type="similarity">
    <text evidence="2">Belongs to the NXF family.</text>
</comment>
<evidence type="ECO:0000256" key="7">
    <source>
        <dbReference type="ARBA" id="ARBA00023242"/>
    </source>
</evidence>
<dbReference type="InterPro" id="IPR041679">
    <property type="entry name" value="DNA2/NAM7-like_C"/>
</dbReference>
<evidence type="ECO:0000313" key="12">
    <source>
        <dbReference type="Proteomes" id="UP000000305"/>
    </source>
</evidence>
<dbReference type="GO" id="GO:0001147">
    <property type="term" value="F:transcription termination site sequence-specific DNA binding"/>
    <property type="evidence" value="ECO:0000318"/>
    <property type="project" value="GO_Central"/>
</dbReference>
<dbReference type="InterPro" id="IPR045055">
    <property type="entry name" value="DNA2/NAM7-like"/>
</dbReference>
<dbReference type="FunFam" id="3.40.50.300:FF:001576">
    <property type="entry name" value="tRNA-splicing endonuclease, putative"/>
    <property type="match status" value="1"/>
</dbReference>
<dbReference type="OMA" id="PISEAQN"/>
<dbReference type="OrthoDB" id="2285229at2759"/>
<dbReference type="CDD" id="cd18808">
    <property type="entry name" value="SF1_C_Upf1"/>
    <property type="match status" value="1"/>
</dbReference>
<dbReference type="SUPFAM" id="SSF52540">
    <property type="entry name" value="P-loop containing nucleoside triphosphate hydrolases"/>
    <property type="match status" value="1"/>
</dbReference>